<feature type="compositionally biased region" description="Basic and acidic residues" evidence="2">
    <location>
        <begin position="31"/>
        <end position="40"/>
    </location>
</feature>
<proteinExistence type="predicted"/>
<feature type="region of interest" description="Disordered" evidence="2">
    <location>
        <begin position="1"/>
        <end position="61"/>
    </location>
</feature>
<dbReference type="Proteomes" id="UP000664109">
    <property type="component" value="Unassembled WGS sequence"/>
</dbReference>
<evidence type="ECO:0000313" key="5">
    <source>
        <dbReference type="Proteomes" id="UP000664109"/>
    </source>
</evidence>
<name>A0ABS2UQU0_9ACTN</name>
<sequence length="313" mass="33204">MGEPSVVRPGLPAGRARWRRRGAARPVVPGREAKTPRRGETGWNVSSRVHPQRPSHGFKLSRPGEIRASFGQLSTQIDTVAAHPHLPSLPHLPSQPASPALRGVPLSSDTPAGIPERPPAVRHALRGHAGSALFPQAIPSGPGSPYRSGSLPGLAAFNTMPAPAAEELLLDCCGSHRWARRVAAHRPYPDLESLLAGCDEAGYDLTPADVHEALAHERSALAPGAPPAAQTALAAAHAAYESRFGHAFVICLDAYRPEEWLDRVLDGIRRRLAHDPDEERSVSADELRALARSRLAHAMAAHPPGGGPGGRGQ</sequence>
<evidence type="ECO:0000313" key="4">
    <source>
        <dbReference type="EMBL" id="MBM9619789.1"/>
    </source>
</evidence>
<dbReference type="Gene3D" id="1.10.3330.10">
    <property type="entry name" value="Oxo-4-hydroxy-4-carboxy-5-ureidoimidazoline decarboxylase"/>
    <property type="match status" value="2"/>
</dbReference>
<feature type="domain" description="Oxo-4-hydroxy-4-carboxy-5-ureidoimidazoline decarboxylase" evidence="3">
    <location>
        <begin position="217"/>
        <end position="296"/>
    </location>
</feature>
<dbReference type="InterPro" id="IPR036778">
    <property type="entry name" value="OHCU_decarboxylase_sf"/>
</dbReference>
<gene>
    <name evidence="4" type="ORF">JE024_13790</name>
</gene>
<dbReference type="PROSITE" id="PS00018">
    <property type="entry name" value="EF_HAND_1"/>
    <property type="match status" value="1"/>
</dbReference>
<dbReference type="EMBL" id="JAFEJA010000001">
    <property type="protein sequence ID" value="MBM9619789.1"/>
    <property type="molecule type" value="Genomic_DNA"/>
</dbReference>
<keyword evidence="5" id="KW-1185">Reference proteome</keyword>
<dbReference type="NCBIfam" id="NF010372">
    <property type="entry name" value="PRK13798.1"/>
    <property type="match status" value="1"/>
</dbReference>
<dbReference type="InterPro" id="IPR018020">
    <property type="entry name" value="OHCU_decarboxylase"/>
</dbReference>
<dbReference type="SUPFAM" id="SSF158694">
    <property type="entry name" value="UraD-Like"/>
    <property type="match status" value="1"/>
</dbReference>
<protein>
    <submittedName>
        <fullName evidence="4">2-oxo-4-hydroxy-4-carboxy-5-ureidoimidazoline decarboxylase</fullName>
    </submittedName>
</protein>
<dbReference type="Pfam" id="PF09349">
    <property type="entry name" value="OHCU_decarbox"/>
    <property type="match status" value="2"/>
</dbReference>
<accession>A0ABS2UQU0</accession>
<evidence type="ECO:0000256" key="2">
    <source>
        <dbReference type="SAM" id="MobiDB-lite"/>
    </source>
</evidence>
<evidence type="ECO:0000256" key="1">
    <source>
        <dbReference type="ARBA" id="ARBA00022631"/>
    </source>
</evidence>
<feature type="compositionally biased region" description="Low complexity" evidence="2">
    <location>
        <begin position="85"/>
        <end position="101"/>
    </location>
</feature>
<feature type="region of interest" description="Disordered" evidence="2">
    <location>
        <begin position="85"/>
        <end position="105"/>
    </location>
</feature>
<keyword evidence="1" id="KW-0659">Purine metabolism</keyword>
<comment type="caution">
    <text evidence="4">The sequence shown here is derived from an EMBL/GenBank/DDBJ whole genome shotgun (WGS) entry which is preliminary data.</text>
</comment>
<reference evidence="4 5" key="1">
    <citation type="journal article" date="2016" name="Arch. Microbiol.">
        <title>Streptomyces zhihengii sp. nov., isolated from rhizospheric soil of Psammosilene tunicoides.</title>
        <authorList>
            <person name="Huang M.J."/>
            <person name="Fei J.J."/>
            <person name="Salam N."/>
            <person name="Kim C.J."/>
            <person name="Hozzein W.N."/>
            <person name="Xiao M."/>
            <person name="Huang H.Q."/>
            <person name="Li W.J."/>
        </authorList>
    </citation>
    <scope>NUCLEOTIDE SEQUENCE [LARGE SCALE GENOMIC DNA]</scope>
    <source>
        <strain evidence="4 5">YIM T102</strain>
    </source>
</reference>
<evidence type="ECO:0000259" key="3">
    <source>
        <dbReference type="Pfam" id="PF09349"/>
    </source>
</evidence>
<feature type="domain" description="Oxo-4-hydroxy-4-carboxy-5-ureidoimidazoline decarboxylase" evidence="3">
    <location>
        <begin position="158"/>
        <end position="216"/>
    </location>
</feature>
<organism evidence="4 5">
    <name type="scientific">Streptomyces zhihengii</name>
    <dbReference type="NCBI Taxonomy" id="1818004"/>
    <lineage>
        <taxon>Bacteria</taxon>
        <taxon>Bacillati</taxon>
        <taxon>Actinomycetota</taxon>
        <taxon>Actinomycetes</taxon>
        <taxon>Kitasatosporales</taxon>
        <taxon>Streptomycetaceae</taxon>
        <taxon>Streptomyces</taxon>
    </lineage>
</organism>
<dbReference type="InterPro" id="IPR018247">
    <property type="entry name" value="EF_Hand_1_Ca_BS"/>
</dbReference>